<reference evidence="1" key="1">
    <citation type="submission" date="2023-10" db="EMBL/GenBank/DDBJ databases">
        <authorList>
            <person name="Chen Y."/>
            <person name="Shah S."/>
            <person name="Dougan E. K."/>
            <person name="Thang M."/>
            <person name="Chan C."/>
        </authorList>
    </citation>
    <scope>NUCLEOTIDE SEQUENCE [LARGE SCALE GENOMIC DNA]</scope>
</reference>
<comment type="caution">
    <text evidence="1">The sequence shown here is derived from an EMBL/GenBank/DDBJ whole genome shotgun (WGS) entry which is preliminary data.</text>
</comment>
<sequence length="526" mass="58005">AFKKTFDDASTHMIDHGASLDHFSPQEVEQVSEQKASCQRVLGFWARPEIFNKFKHMPEQLGYKCFKLWDEMGAATLGVLTSDLEGAPQTLTFEFSESVSLSNLLARPDLTAHESQGDFVHDHAKNTFQGELDPTGCAVISLSTLLARAVKKRTDQEEAERQKRLQEGGCDADLAAMLEEPSASEKVDGLGGESVVGGGQAKTKALLNLISPWPVSEDSGTFDASQPLARHIEGSPAEKMDRLRDTLLAKILAPMIKHGEKSHDALLRVIAMVLEMITTASDDGQLGFEPREERADQLCSVFRGVMVVMLADTDVPMPHEASSKDFDRLQAAEAGGSMPFPILTAIKQNSHYKALLSEFLRTRKDCDTHAPRIENLEKQLPNRGEFTFKNDAAMVMRGWALLKDAHGKLRQGQGVKRRPLVERATLQVVDGLAEQIEQDALAKDKVVDLKELLAITYDVCFGLPRADYFSSFIARTQKESSIDDHVATMIKGLGEFAFDGERGNRRKDIASLTAQVKVFCDFGLAV</sequence>
<evidence type="ECO:0000313" key="2">
    <source>
        <dbReference type="Proteomes" id="UP001189429"/>
    </source>
</evidence>
<feature type="non-terminal residue" evidence="1">
    <location>
        <position position="1"/>
    </location>
</feature>
<dbReference type="Proteomes" id="UP001189429">
    <property type="component" value="Unassembled WGS sequence"/>
</dbReference>
<keyword evidence="2" id="KW-1185">Reference proteome</keyword>
<evidence type="ECO:0000313" key="1">
    <source>
        <dbReference type="EMBL" id="CAK0789610.1"/>
    </source>
</evidence>
<accession>A0ABN9PAD5</accession>
<dbReference type="EMBL" id="CAUYUJ010000270">
    <property type="protein sequence ID" value="CAK0789610.1"/>
    <property type="molecule type" value="Genomic_DNA"/>
</dbReference>
<name>A0ABN9PAD5_9DINO</name>
<feature type="non-terminal residue" evidence="1">
    <location>
        <position position="526"/>
    </location>
</feature>
<organism evidence="1 2">
    <name type="scientific">Prorocentrum cordatum</name>
    <dbReference type="NCBI Taxonomy" id="2364126"/>
    <lineage>
        <taxon>Eukaryota</taxon>
        <taxon>Sar</taxon>
        <taxon>Alveolata</taxon>
        <taxon>Dinophyceae</taxon>
        <taxon>Prorocentrales</taxon>
        <taxon>Prorocentraceae</taxon>
        <taxon>Prorocentrum</taxon>
    </lineage>
</organism>
<protein>
    <submittedName>
        <fullName evidence="1">Uncharacterized protein</fullName>
    </submittedName>
</protein>
<gene>
    <name evidence="1" type="ORF">PCOR1329_LOCUS1138</name>
</gene>
<proteinExistence type="predicted"/>